<evidence type="ECO:0000259" key="1">
    <source>
        <dbReference type="SMART" id="SM00507"/>
    </source>
</evidence>
<dbReference type="RefSeq" id="WP_049604046.1">
    <property type="nucleotide sequence ID" value="NZ_CQEH01000011.1"/>
</dbReference>
<dbReference type="SMART" id="SM00507">
    <property type="entry name" value="HNHc"/>
    <property type="match status" value="1"/>
</dbReference>
<evidence type="ECO:0000313" key="3">
    <source>
        <dbReference type="Proteomes" id="UP000038647"/>
    </source>
</evidence>
<protein>
    <recommendedName>
        <fullName evidence="1">HNH nuclease domain-containing protein</fullName>
    </recommendedName>
</protein>
<reference evidence="2 3" key="1">
    <citation type="submission" date="2015-03" db="EMBL/GenBank/DDBJ databases">
        <authorList>
            <consortium name="Pathogen Informatics"/>
            <person name="Murphy D."/>
        </authorList>
    </citation>
    <scope>NUCLEOTIDE SEQUENCE [LARGE SCALE GENOMIC DNA]</scope>
    <source>
        <strain evidence="2 3">IP08791</strain>
    </source>
</reference>
<dbReference type="Pfam" id="PF13392">
    <property type="entry name" value="HNH_3"/>
    <property type="match status" value="1"/>
</dbReference>
<accession>A0ABM9SUP9</accession>
<name>A0ABM9SUP9_YERAL</name>
<dbReference type="SUPFAM" id="SSF54060">
    <property type="entry name" value="His-Me finger endonucleases"/>
    <property type="match status" value="1"/>
</dbReference>
<keyword evidence="3" id="KW-1185">Reference proteome</keyword>
<evidence type="ECO:0000313" key="2">
    <source>
        <dbReference type="EMBL" id="CNL23489.1"/>
    </source>
</evidence>
<dbReference type="Proteomes" id="UP000038647">
    <property type="component" value="Unassembled WGS sequence"/>
</dbReference>
<comment type="caution">
    <text evidence="2">The sequence shown here is derived from an EMBL/GenBank/DDBJ whole genome shotgun (WGS) entry which is preliminary data.</text>
</comment>
<organism evidence="2 3">
    <name type="scientific">Yersinia aldovae</name>
    <dbReference type="NCBI Taxonomy" id="29483"/>
    <lineage>
        <taxon>Bacteria</taxon>
        <taxon>Pseudomonadati</taxon>
        <taxon>Pseudomonadota</taxon>
        <taxon>Gammaproteobacteria</taxon>
        <taxon>Enterobacterales</taxon>
        <taxon>Yersiniaceae</taxon>
        <taxon>Yersinia</taxon>
    </lineage>
</organism>
<dbReference type="InterPro" id="IPR044925">
    <property type="entry name" value="His-Me_finger_sf"/>
</dbReference>
<proteinExistence type="predicted"/>
<dbReference type="EMBL" id="CQEH01000011">
    <property type="protein sequence ID" value="CNL23489.1"/>
    <property type="molecule type" value="Genomic_DNA"/>
</dbReference>
<dbReference type="InterPro" id="IPR003615">
    <property type="entry name" value="HNH_nuc"/>
</dbReference>
<feature type="domain" description="HNH nuclease" evidence="1">
    <location>
        <begin position="56"/>
        <end position="104"/>
    </location>
</feature>
<dbReference type="Gene3D" id="3.90.75.20">
    <property type="match status" value="1"/>
</dbReference>
<sequence length="165" mass="18428">MSIFPKEITEILADVLAPDVHSPSGLVWKSSVANRIKIHGCAGTHGKDGYWAVQIKGKKLAAHRVLWWLLNGEIPVGQCIDHIDGNRGNNRPENLRLCTRAQNNWNTHKRTGRLPKGITAVGEAYHAQVQTNGTRWRARSRNLDTLTRAVQAVRMELHGDFTCHG</sequence>
<gene>
    <name evidence="2" type="ORF">ERS137966_02646</name>
</gene>